<dbReference type="Gene3D" id="1.20.58.390">
    <property type="entry name" value="Neurotransmitter-gated ion-channel transmembrane domain"/>
    <property type="match status" value="1"/>
</dbReference>
<dbReference type="STRING" id="6265.A0A0B2VPD9"/>
<evidence type="ECO:0000256" key="3">
    <source>
        <dbReference type="ARBA" id="ARBA00022448"/>
    </source>
</evidence>
<dbReference type="AlphaFoldDB" id="A0A0B2VPD9"/>
<dbReference type="InterPro" id="IPR036734">
    <property type="entry name" value="Neur_chan_lig-bd_sf"/>
</dbReference>
<feature type="transmembrane region" description="Helical" evidence="11">
    <location>
        <begin position="416"/>
        <end position="438"/>
    </location>
</feature>
<evidence type="ECO:0000313" key="15">
    <source>
        <dbReference type="Proteomes" id="UP000031036"/>
    </source>
</evidence>
<evidence type="ECO:0000256" key="7">
    <source>
        <dbReference type="ARBA" id="ARBA00022989"/>
    </source>
</evidence>
<keyword evidence="6 11" id="KW-0732">Signal</keyword>
<organism evidence="14 15">
    <name type="scientific">Toxocara canis</name>
    <name type="common">Canine roundworm</name>
    <dbReference type="NCBI Taxonomy" id="6265"/>
    <lineage>
        <taxon>Eukaryota</taxon>
        <taxon>Metazoa</taxon>
        <taxon>Ecdysozoa</taxon>
        <taxon>Nematoda</taxon>
        <taxon>Chromadorea</taxon>
        <taxon>Rhabditida</taxon>
        <taxon>Spirurina</taxon>
        <taxon>Ascaridomorpha</taxon>
        <taxon>Ascaridoidea</taxon>
        <taxon>Toxocaridae</taxon>
        <taxon>Toxocara</taxon>
    </lineage>
</organism>
<feature type="domain" description="Neurotransmitter-gated ion-channel ligand-binding" evidence="13">
    <location>
        <begin position="156"/>
        <end position="319"/>
    </location>
</feature>
<evidence type="ECO:0000313" key="14">
    <source>
        <dbReference type="EMBL" id="KHN83224.1"/>
    </source>
</evidence>
<dbReference type="GO" id="GO:0004888">
    <property type="term" value="F:transmembrane signaling receptor activity"/>
    <property type="evidence" value="ECO:0007669"/>
    <property type="project" value="InterPro"/>
</dbReference>
<dbReference type="InterPro" id="IPR036719">
    <property type="entry name" value="Neuro-gated_channel_TM_sf"/>
</dbReference>
<evidence type="ECO:0000256" key="11">
    <source>
        <dbReference type="RuleBase" id="RU000687"/>
    </source>
</evidence>
<keyword evidence="5 11" id="KW-0812">Transmembrane</keyword>
<keyword evidence="9 11" id="KW-0472">Membrane</keyword>
<dbReference type="SMR" id="A0A0B2VPD9"/>
<keyword evidence="4" id="KW-1003">Cell membrane</keyword>
<comment type="caution">
    <text evidence="11">Lacks conserved residue(s) required for the propagation of feature annotation.</text>
</comment>
<feature type="signal peptide" evidence="11">
    <location>
        <begin position="1"/>
        <end position="19"/>
    </location>
</feature>
<dbReference type="GO" id="GO:0005230">
    <property type="term" value="F:extracellular ligand-gated monoatomic ion channel activity"/>
    <property type="evidence" value="ECO:0007669"/>
    <property type="project" value="InterPro"/>
</dbReference>
<evidence type="ECO:0000256" key="4">
    <source>
        <dbReference type="ARBA" id="ARBA00022475"/>
    </source>
</evidence>
<dbReference type="InterPro" id="IPR006201">
    <property type="entry name" value="Neur_channel"/>
</dbReference>
<dbReference type="InterPro" id="IPR018000">
    <property type="entry name" value="Neurotransmitter_ion_chnl_CS"/>
</dbReference>
<dbReference type="CDD" id="cd18987">
    <property type="entry name" value="LGIC_ECD_anion"/>
    <property type="match status" value="1"/>
</dbReference>
<dbReference type="PRINTS" id="PR00253">
    <property type="entry name" value="GABAARECEPTR"/>
</dbReference>
<dbReference type="InterPro" id="IPR006028">
    <property type="entry name" value="GABAA/Glycine_rcpt"/>
</dbReference>
<keyword evidence="15" id="KW-1185">Reference proteome</keyword>
<dbReference type="OrthoDB" id="203862at2759"/>
<evidence type="ECO:0000256" key="6">
    <source>
        <dbReference type="ARBA" id="ARBA00022729"/>
    </source>
</evidence>
<dbReference type="PANTHER" id="PTHR18945">
    <property type="entry name" value="NEUROTRANSMITTER GATED ION CHANNEL"/>
    <property type="match status" value="1"/>
</dbReference>
<dbReference type="Proteomes" id="UP000031036">
    <property type="component" value="Unassembled WGS sequence"/>
</dbReference>
<gene>
    <name evidence="14" type="primary">GluClalpha</name>
    <name evidence="14" type="ORF">Tcan_11875</name>
</gene>
<comment type="caution">
    <text evidence="14">The sequence shown here is derived from an EMBL/GenBank/DDBJ whole genome shotgun (WGS) entry which is preliminary data.</text>
</comment>
<evidence type="ECO:0000256" key="9">
    <source>
        <dbReference type="ARBA" id="ARBA00023136"/>
    </source>
</evidence>
<accession>A0A0B2VPD9</accession>
<dbReference type="EMBL" id="JPKZ01001210">
    <property type="protein sequence ID" value="KHN83224.1"/>
    <property type="molecule type" value="Genomic_DNA"/>
</dbReference>
<proteinExistence type="inferred from homology"/>
<dbReference type="Gene3D" id="2.70.170.10">
    <property type="entry name" value="Neurotransmitter-gated ion-channel ligand-binding domain"/>
    <property type="match status" value="1"/>
</dbReference>
<evidence type="ECO:0000259" key="13">
    <source>
        <dbReference type="Pfam" id="PF02931"/>
    </source>
</evidence>
<comment type="subcellular location">
    <subcellularLocation>
        <location evidence="2">Cell membrane</location>
    </subcellularLocation>
    <subcellularLocation>
        <location evidence="1">Membrane</location>
        <topology evidence="1">Multi-pass membrane protein</topology>
    </subcellularLocation>
</comment>
<protein>
    <submittedName>
        <fullName evidence="14">Glutamate-gated chloride channel</fullName>
    </submittedName>
</protein>
<keyword evidence="7 11" id="KW-1133">Transmembrane helix</keyword>
<feature type="transmembrane region" description="Helical" evidence="11">
    <location>
        <begin position="476"/>
        <end position="498"/>
    </location>
</feature>
<keyword evidence="3 11" id="KW-0813">Transport</keyword>
<feature type="compositionally biased region" description="Polar residues" evidence="12">
    <location>
        <begin position="25"/>
        <end position="35"/>
    </location>
</feature>
<feature type="region of interest" description="Disordered" evidence="12">
    <location>
        <begin position="25"/>
        <end position="57"/>
    </location>
</feature>
<sequence>MRWSMLILTSALLCVSNEGNHSNAKVQPFASSGELTDSDASEVQRSERRHQRFSLDSKENVDAMKRQINNAQDVSAPREGDEFTITHPDREKWSLLEAFPNHTTDGRPNGNVDISGRNASELRDLLTNMSNLEQSGHITDRDYGSSYILPVLNAVKYDNNTIPTVFADVPVNVRVLLKIIHLANFDSLHMEYTIDLEMEMRWFDVRLANNYSKSILIREMSVMEKIWTPDPYFVNSKYSYFHLVSFPNFRMRVSPNGLVTYNLRVTLQPACQMIFCRFPHDRQQCDLRISSIAHPQTSVRFSWHSSEPIRFLSSVTLPELRIASMLTHQCHVEGKLIHSSCLRLVFNLQRDGARFIVEKYIPSTLAMMFAWVAPYVPYYYEEVRIITPITVLLTLVQMEKGDQEVRTSYITSMDTWFGAMKAFSVISLLESLAVLALIKRSRFMGRQLSKATNQLEQENLRAEQKRLTRLYHRFDSVARFLSPCVFILFFIYYVIFVAQGDEMECVKE</sequence>
<evidence type="ECO:0000256" key="5">
    <source>
        <dbReference type="ARBA" id="ARBA00022692"/>
    </source>
</evidence>
<dbReference type="Pfam" id="PF02931">
    <property type="entry name" value="Neur_chan_LBD"/>
    <property type="match status" value="1"/>
</dbReference>
<comment type="similarity">
    <text evidence="11">Belongs to the ligand-gated ion channel (TC 1.A.9) family.</text>
</comment>
<dbReference type="InterPro" id="IPR006202">
    <property type="entry name" value="Neur_chan_lig-bd"/>
</dbReference>
<dbReference type="SUPFAM" id="SSF90112">
    <property type="entry name" value="Neurotransmitter-gated ion-channel transmembrane pore"/>
    <property type="match status" value="1"/>
</dbReference>
<dbReference type="InterPro" id="IPR038050">
    <property type="entry name" value="Neuro_actylchol_rec"/>
</dbReference>
<dbReference type="PRINTS" id="PR00252">
    <property type="entry name" value="NRIONCHANNEL"/>
</dbReference>
<evidence type="ECO:0000256" key="1">
    <source>
        <dbReference type="ARBA" id="ARBA00004141"/>
    </source>
</evidence>
<keyword evidence="10 11" id="KW-0407">Ion channel</keyword>
<dbReference type="SUPFAM" id="SSF63712">
    <property type="entry name" value="Nicotinic receptor ligand binding domain-like"/>
    <property type="match status" value="1"/>
</dbReference>
<dbReference type="GO" id="GO:0005886">
    <property type="term" value="C:plasma membrane"/>
    <property type="evidence" value="ECO:0007669"/>
    <property type="project" value="UniProtKB-SubCell"/>
</dbReference>
<feature type="chain" id="PRO_5022268567" evidence="11">
    <location>
        <begin position="20"/>
        <end position="508"/>
    </location>
</feature>
<dbReference type="OMA" id="HRLDSMC"/>
<reference evidence="14 15" key="1">
    <citation type="submission" date="2014-11" db="EMBL/GenBank/DDBJ databases">
        <title>Genetic blueprint of the zoonotic pathogen Toxocara canis.</title>
        <authorList>
            <person name="Zhu X.-Q."/>
            <person name="Korhonen P.K."/>
            <person name="Cai H."/>
            <person name="Young N.D."/>
            <person name="Nejsum P."/>
            <person name="von Samson-Himmelstjerna G."/>
            <person name="Boag P.R."/>
            <person name="Tan P."/>
            <person name="Li Q."/>
            <person name="Min J."/>
            <person name="Yang Y."/>
            <person name="Wang X."/>
            <person name="Fang X."/>
            <person name="Hall R.S."/>
            <person name="Hofmann A."/>
            <person name="Sternberg P.W."/>
            <person name="Jex A.R."/>
            <person name="Gasser R.B."/>
        </authorList>
    </citation>
    <scope>NUCLEOTIDE SEQUENCE [LARGE SCALE GENOMIC DNA]</scope>
    <source>
        <strain evidence="14">PN_DK_2014</strain>
    </source>
</reference>
<evidence type="ECO:0000256" key="12">
    <source>
        <dbReference type="SAM" id="MobiDB-lite"/>
    </source>
</evidence>
<evidence type="ECO:0000256" key="8">
    <source>
        <dbReference type="ARBA" id="ARBA00023065"/>
    </source>
</evidence>
<name>A0A0B2VPD9_TOXCA</name>
<evidence type="ECO:0000256" key="2">
    <source>
        <dbReference type="ARBA" id="ARBA00004236"/>
    </source>
</evidence>
<evidence type="ECO:0000256" key="10">
    <source>
        <dbReference type="ARBA" id="ARBA00023303"/>
    </source>
</evidence>
<dbReference type="PROSITE" id="PS00236">
    <property type="entry name" value="NEUROTR_ION_CHANNEL"/>
    <property type="match status" value="1"/>
</dbReference>
<keyword evidence="8 11" id="KW-0406">Ion transport</keyword>